<dbReference type="Proteomes" id="UP000054477">
    <property type="component" value="Unassembled WGS sequence"/>
</dbReference>
<dbReference type="HOGENOM" id="CLU_072115_1_0_1"/>
<accession>A0A0C9WJP5</accession>
<proteinExistence type="predicted"/>
<dbReference type="OrthoDB" id="3059469at2759"/>
<reference evidence="2" key="2">
    <citation type="submission" date="2015-01" db="EMBL/GenBank/DDBJ databases">
        <title>Evolutionary Origins and Diversification of the Mycorrhizal Mutualists.</title>
        <authorList>
            <consortium name="DOE Joint Genome Institute"/>
            <consortium name="Mycorrhizal Genomics Consortium"/>
            <person name="Kohler A."/>
            <person name="Kuo A."/>
            <person name="Nagy L.G."/>
            <person name="Floudas D."/>
            <person name="Copeland A."/>
            <person name="Barry K.W."/>
            <person name="Cichocki N."/>
            <person name="Veneault-Fourrey C."/>
            <person name="LaButti K."/>
            <person name="Lindquist E.A."/>
            <person name="Lipzen A."/>
            <person name="Lundell T."/>
            <person name="Morin E."/>
            <person name="Murat C."/>
            <person name="Riley R."/>
            <person name="Ohm R."/>
            <person name="Sun H."/>
            <person name="Tunlid A."/>
            <person name="Henrissat B."/>
            <person name="Grigoriev I.V."/>
            <person name="Hibbett D.S."/>
            <person name="Martin F."/>
        </authorList>
    </citation>
    <scope>NUCLEOTIDE SEQUENCE [LARGE SCALE GENOMIC DNA]</scope>
    <source>
        <strain evidence="2">LaAM-08-1</strain>
    </source>
</reference>
<evidence type="ECO:0000313" key="1">
    <source>
        <dbReference type="EMBL" id="KIJ95054.1"/>
    </source>
</evidence>
<sequence length="253" mass="28642">MRFIIAIPFNALPRFHHAEKPSLSDLTKRTYDTGFQESPLTYSKGGSAFMDQYLSKLADILRRPHARAVIAMGGPTSWIARFYGGHRLVEEYMSGPSSQVTVHHRGGVAVAPFLDMPVFHDQLSKQEVELIHGYIPLGNPNEDRWAFPTSELLEEFSNHWRGEWNQGCERIMGNIARSLESGALAPLTRREWREYLRSNNRGEHAPTPGSIPKESDFSLVENTIDSSFPAKWHGRLIRDILLPEDFEVPSSGN</sequence>
<dbReference type="AlphaFoldDB" id="A0A0C9WJP5"/>
<reference evidence="1 2" key="1">
    <citation type="submission" date="2014-04" db="EMBL/GenBank/DDBJ databases">
        <authorList>
            <consortium name="DOE Joint Genome Institute"/>
            <person name="Kuo A."/>
            <person name="Kohler A."/>
            <person name="Nagy L.G."/>
            <person name="Floudas D."/>
            <person name="Copeland A."/>
            <person name="Barry K.W."/>
            <person name="Cichocki N."/>
            <person name="Veneault-Fourrey C."/>
            <person name="LaButti K."/>
            <person name="Lindquist E.A."/>
            <person name="Lipzen A."/>
            <person name="Lundell T."/>
            <person name="Morin E."/>
            <person name="Murat C."/>
            <person name="Sun H."/>
            <person name="Tunlid A."/>
            <person name="Henrissat B."/>
            <person name="Grigoriev I.V."/>
            <person name="Hibbett D.S."/>
            <person name="Martin F."/>
            <person name="Nordberg H.P."/>
            <person name="Cantor M.N."/>
            <person name="Hua S.X."/>
        </authorList>
    </citation>
    <scope>NUCLEOTIDE SEQUENCE [LARGE SCALE GENOMIC DNA]</scope>
    <source>
        <strain evidence="1 2">LaAM-08-1</strain>
    </source>
</reference>
<keyword evidence="2" id="KW-1185">Reference proteome</keyword>
<gene>
    <name evidence="1" type="ORF">K443DRAFT_109421</name>
</gene>
<name>A0A0C9WJP5_9AGAR</name>
<dbReference type="EMBL" id="KN838768">
    <property type="protein sequence ID" value="KIJ95054.1"/>
    <property type="molecule type" value="Genomic_DNA"/>
</dbReference>
<protein>
    <submittedName>
        <fullName evidence="1">Uncharacterized protein</fullName>
    </submittedName>
</protein>
<evidence type="ECO:0000313" key="2">
    <source>
        <dbReference type="Proteomes" id="UP000054477"/>
    </source>
</evidence>
<organism evidence="1 2">
    <name type="scientific">Laccaria amethystina LaAM-08-1</name>
    <dbReference type="NCBI Taxonomy" id="1095629"/>
    <lineage>
        <taxon>Eukaryota</taxon>
        <taxon>Fungi</taxon>
        <taxon>Dikarya</taxon>
        <taxon>Basidiomycota</taxon>
        <taxon>Agaricomycotina</taxon>
        <taxon>Agaricomycetes</taxon>
        <taxon>Agaricomycetidae</taxon>
        <taxon>Agaricales</taxon>
        <taxon>Agaricineae</taxon>
        <taxon>Hydnangiaceae</taxon>
        <taxon>Laccaria</taxon>
    </lineage>
</organism>